<dbReference type="Pfam" id="PF08666">
    <property type="entry name" value="SAF"/>
    <property type="match status" value="1"/>
</dbReference>
<protein>
    <submittedName>
        <fullName evidence="3">SAF domain-containing protein</fullName>
    </submittedName>
</protein>
<evidence type="ECO:0000259" key="2">
    <source>
        <dbReference type="Pfam" id="PF08666"/>
    </source>
</evidence>
<dbReference type="EMBL" id="JBHUGA010000061">
    <property type="protein sequence ID" value="MFD1847977.1"/>
    <property type="molecule type" value="Genomic_DNA"/>
</dbReference>
<feature type="transmembrane region" description="Helical" evidence="1">
    <location>
        <begin position="27"/>
        <end position="46"/>
    </location>
</feature>
<feature type="domain" description="SAF" evidence="2">
    <location>
        <begin position="54"/>
        <end position="112"/>
    </location>
</feature>
<gene>
    <name evidence="3" type="ORF">ACFSFX_15405</name>
</gene>
<dbReference type="InterPro" id="IPR013974">
    <property type="entry name" value="SAF"/>
</dbReference>
<dbReference type="RefSeq" id="WP_343881212.1">
    <property type="nucleotide sequence ID" value="NZ_BAAAIJ010000056.1"/>
</dbReference>
<evidence type="ECO:0000313" key="3">
    <source>
        <dbReference type="EMBL" id="MFD1847977.1"/>
    </source>
</evidence>
<keyword evidence="4" id="KW-1185">Reference proteome</keyword>
<dbReference type="Proteomes" id="UP001597307">
    <property type="component" value="Unassembled WGS sequence"/>
</dbReference>
<comment type="caution">
    <text evidence="3">The sequence shown here is derived from an EMBL/GenBank/DDBJ whole genome shotgun (WGS) entry which is preliminary data.</text>
</comment>
<name>A0ABW4QB63_9MICC</name>
<reference evidence="4" key="1">
    <citation type="journal article" date="2019" name="Int. J. Syst. Evol. Microbiol.">
        <title>The Global Catalogue of Microorganisms (GCM) 10K type strain sequencing project: providing services to taxonomists for standard genome sequencing and annotation.</title>
        <authorList>
            <consortium name="The Broad Institute Genomics Platform"/>
            <consortium name="The Broad Institute Genome Sequencing Center for Infectious Disease"/>
            <person name="Wu L."/>
            <person name="Ma J."/>
        </authorList>
    </citation>
    <scope>NUCLEOTIDE SEQUENCE [LARGE SCALE GENOMIC DNA]</scope>
    <source>
        <strain evidence="4">JCM 11496</strain>
    </source>
</reference>
<sequence>MSLLAVTPERDEPPVRLRKPSWKDPRLLIGLLLVLASIAAVTAVVGSSDQTTGVYAARADIPVGTEVLPADLTVVAVRLDDLQPAYLGVEEGIPEDAVATHLLRAGELVPRAALGSADELDRKPVGLTIDDPLPAGTATGSRVDVWVSFEGEGGTWEPPTQLLEAAEISELTMSESALGGGTGPTLVHVLVGDETLPELLSALLNEARIALVLNPGGSP</sequence>
<keyword evidence="1" id="KW-0472">Membrane</keyword>
<evidence type="ECO:0000313" key="4">
    <source>
        <dbReference type="Proteomes" id="UP001597307"/>
    </source>
</evidence>
<evidence type="ECO:0000256" key="1">
    <source>
        <dbReference type="SAM" id="Phobius"/>
    </source>
</evidence>
<dbReference type="CDD" id="cd11614">
    <property type="entry name" value="SAF_CpaB_FlgA_like"/>
    <property type="match status" value="1"/>
</dbReference>
<proteinExistence type="predicted"/>
<keyword evidence="1" id="KW-1133">Transmembrane helix</keyword>
<organism evidence="3 4">
    <name type="scientific">Arthrobacter flavus</name>
    <dbReference type="NCBI Taxonomy" id="95172"/>
    <lineage>
        <taxon>Bacteria</taxon>
        <taxon>Bacillati</taxon>
        <taxon>Actinomycetota</taxon>
        <taxon>Actinomycetes</taxon>
        <taxon>Micrococcales</taxon>
        <taxon>Micrococcaceae</taxon>
        <taxon>Arthrobacter</taxon>
    </lineage>
</organism>
<keyword evidence="1" id="KW-0812">Transmembrane</keyword>
<accession>A0ABW4QB63</accession>